<gene>
    <name evidence="1" type="ORF">EUGRSUZ_F02386</name>
</gene>
<reference evidence="1" key="1">
    <citation type="submission" date="2013-07" db="EMBL/GenBank/DDBJ databases">
        <title>The genome of Eucalyptus grandis.</title>
        <authorList>
            <person name="Schmutz J."/>
            <person name="Hayes R."/>
            <person name="Myburg A."/>
            <person name="Tuskan G."/>
            <person name="Grattapaglia D."/>
            <person name="Rokhsar D.S."/>
        </authorList>
    </citation>
    <scope>NUCLEOTIDE SEQUENCE</scope>
    <source>
        <tissue evidence="1">Leaf extractions</tissue>
    </source>
</reference>
<protein>
    <submittedName>
        <fullName evidence="1">Uncharacterized protein</fullName>
    </submittedName>
</protein>
<dbReference type="Gramene" id="KCW68785">
    <property type="protein sequence ID" value="KCW68785"/>
    <property type="gene ID" value="EUGRSUZ_F02386"/>
</dbReference>
<accession>A0A059BT07</accession>
<name>A0A059BT07_EUCGR</name>
<proteinExistence type="predicted"/>
<evidence type="ECO:0000313" key="1">
    <source>
        <dbReference type="EMBL" id="KCW68785.1"/>
    </source>
</evidence>
<dbReference type="InParanoid" id="A0A059BT07"/>
<sequence length="125" mass="14471">MVDRRCGKTTSVKILYNSIFGNFKGSTFFSIVLKVLELSKTGIWFVCKKNCDLLNPVLTHQLKSCTCRVPFSSLYQDHRMKSSTPLAASRSHLSETQQLKKIMWRKISFSSLFNHHSLFYSQSLW</sequence>
<dbReference type="EMBL" id="KK198758">
    <property type="protein sequence ID" value="KCW68785.1"/>
    <property type="molecule type" value="Genomic_DNA"/>
</dbReference>
<organism evidence="1">
    <name type="scientific">Eucalyptus grandis</name>
    <name type="common">Flooded gum</name>
    <dbReference type="NCBI Taxonomy" id="71139"/>
    <lineage>
        <taxon>Eukaryota</taxon>
        <taxon>Viridiplantae</taxon>
        <taxon>Streptophyta</taxon>
        <taxon>Embryophyta</taxon>
        <taxon>Tracheophyta</taxon>
        <taxon>Spermatophyta</taxon>
        <taxon>Magnoliopsida</taxon>
        <taxon>eudicotyledons</taxon>
        <taxon>Gunneridae</taxon>
        <taxon>Pentapetalae</taxon>
        <taxon>rosids</taxon>
        <taxon>malvids</taxon>
        <taxon>Myrtales</taxon>
        <taxon>Myrtaceae</taxon>
        <taxon>Myrtoideae</taxon>
        <taxon>Eucalypteae</taxon>
        <taxon>Eucalyptus</taxon>
    </lineage>
</organism>
<dbReference type="AlphaFoldDB" id="A0A059BT07"/>